<protein>
    <submittedName>
        <fullName evidence="1">Uncharacterized protein</fullName>
    </submittedName>
</protein>
<comment type="caution">
    <text evidence="1">The sequence shown here is derived from an EMBL/GenBank/DDBJ whole genome shotgun (WGS) entry which is preliminary data.</text>
</comment>
<dbReference type="Proteomes" id="UP001595916">
    <property type="component" value="Unassembled WGS sequence"/>
</dbReference>
<accession>A0ABV9QG10</accession>
<name>A0ABV9QG10_9FIRM</name>
<sequence>MTKFTEKVIHEALNNLSKNVREALNDQVEDIQDYINGISEEQEKALQTLKEHFDKMVRDNELEQSDREKNCVIPLYILDASSCICEIIEQ</sequence>
<dbReference type="EMBL" id="JBHSHL010000003">
    <property type="protein sequence ID" value="MFC4803575.1"/>
    <property type="molecule type" value="Genomic_DNA"/>
</dbReference>
<keyword evidence="2" id="KW-1185">Reference proteome</keyword>
<reference evidence="2" key="1">
    <citation type="journal article" date="2019" name="Int. J. Syst. Evol. Microbiol.">
        <title>The Global Catalogue of Microorganisms (GCM) 10K type strain sequencing project: providing services to taxonomists for standard genome sequencing and annotation.</title>
        <authorList>
            <consortium name="The Broad Institute Genomics Platform"/>
            <consortium name="The Broad Institute Genome Sequencing Center for Infectious Disease"/>
            <person name="Wu L."/>
            <person name="Ma J."/>
        </authorList>
    </citation>
    <scope>NUCLEOTIDE SEQUENCE [LARGE SCALE GENOMIC DNA]</scope>
    <source>
        <strain evidence="2">CCUG 46385</strain>
    </source>
</reference>
<organism evidence="1 2">
    <name type="scientific">Filifactor villosus</name>
    <dbReference type="NCBI Taxonomy" id="29374"/>
    <lineage>
        <taxon>Bacteria</taxon>
        <taxon>Bacillati</taxon>
        <taxon>Bacillota</taxon>
        <taxon>Clostridia</taxon>
        <taxon>Peptostreptococcales</taxon>
        <taxon>Filifactoraceae</taxon>
        <taxon>Filifactor</taxon>
    </lineage>
</organism>
<evidence type="ECO:0000313" key="1">
    <source>
        <dbReference type="EMBL" id="MFC4803575.1"/>
    </source>
</evidence>
<dbReference type="RefSeq" id="WP_379787016.1">
    <property type="nucleotide sequence ID" value="NZ_JBHSHL010000003.1"/>
</dbReference>
<evidence type="ECO:0000313" key="2">
    <source>
        <dbReference type="Proteomes" id="UP001595916"/>
    </source>
</evidence>
<proteinExistence type="predicted"/>
<gene>
    <name evidence="1" type="ORF">ACFO4R_00620</name>
</gene>